<evidence type="ECO:0000313" key="3">
    <source>
        <dbReference type="Proteomes" id="UP000230233"/>
    </source>
</evidence>
<gene>
    <name evidence="2" type="ORF">B9Z55_028580</name>
</gene>
<dbReference type="Proteomes" id="UP000230233">
    <property type="component" value="Unassembled WGS sequence"/>
</dbReference>
<name>A0A2G5SBG5_9PELO</name>
<feature type="region of interest" description="Disordered" evidence="1">
    <location>
        <begin position="191"/>
        <end position="222"/>
    </location>
</feature>
<feature type="compositionally biased region" description="Basic and acidic residues" evidence="1">
    <location>
        <begin position="60"/>
        <end position="72"/>
    </location>
</feature>
<dbReference type="EMBL" id="PDUG01000026">
    <property type="protein sequence ID" value="PIC12239.1"/>
    <property type="molecule type" value="Genomic_DNA"/>
</dbReference>
<accession>A0A2G5SBG5</accession>
<reference evidence="3" key="1">
    <citation type="submission" date="2017-10" db="EMBL/GenBank/DDBJ databases">
        <title>Rapid genome shrinkage in a self-fertile nematode reveals novel sperm competition proteins.</title>
        <authorList>
            <person name="Yin D."/>
            <person name="Schwarz E.M."/>
            <person name="Thomas C.G."/>
            <person name="Felde R.L."/>
            <person name="Korf I.F."/>
            <person name="Cutter A.D."/>
            <person name="Schartner C.M."/>
            <person name="Ralston E.J."/>
            <person name="Meyer B.J."/>
            <person name="Haag E.S."/>
        </authorList>
    </citation>
    <scope>NUCLEOTIDE SEQUENCE [LARGE SCALE GENOMIC DNA]</scope>
    <source>
        <strain evidence="3">JU1422</strain>
    </source>
</reference>
<feature type="region of interest" description="Disordered" evidence="1">
    <location>
        <begin position="31"/>
        <end position="72"/>
    </location>
</feature>
<protein>
    <submittedName>
        <fullName evidence="2">Uncharacterized protein</fullName>
    </submittedName>
</protein>
<evidence type="ECO:0000256" key="1">
    <source>
        <dbReference type="SAM" id="MobiDB-lite"/>
    </source>
</evidence>
<dbReference type="OrthoDB" id="5876853at2759"/>
<evidence type="ECO:0000313" key="2">
    <source>
        <dbReference type="EMBL" id="PIC12239.1"/>
    </source>
</evidence>
<keyword evidence="3" id="KW-1185">Reference proteome</keyword>
<organism evidence="2 3">
    <name type="scientific">Caenorhabditis nigoni</name>
    <dbReference type="NCBI Taxonomy" id="1611254"/>
    <lineage>
        <taxon>Eukaryota</taxon>
        <taxon>Metazoa</taxon>
        <taxon>Ecdysozoa</taxon>
        <taxon>Nematoda</taxon>
        <taxon>Chromadorea</taxon>
        <taxon>Rhabditida</taxon>
        <taxon>Rhabditina</taxon>
        <taxon>Rhabditomorpha</taxon>
        <taxon>Rhabditoidea</taxon>
        <taxon>Rhabditidae</taxon>
        <taxon>Peloderinae</taxon>
        <taxon>Caenorhabditis</taxon>
    </lineage>
</organism>
<sequence length="485" mass="54695">MTSKSSEASESDQKIVKQTLAWLVDAVEQISDDVQQSPGDLNLSTDPDSDTESESASSELKSESDPEHDDDCKIVYVKKEAMEAFENFEIVKEVVDSLLAKVEASENSVHVENESESFEESAEDTLLQVSKIFPASKNARALQESSSISNKMKVPKRRFVLSESEDSDDEQPRILENSTFSKRNLPKRRFVLTESEDSDSEQSQLRRRVVTDSEDSDEEQPRILKNVQRAQRIQGIAPMEEPDAPNEIEQISVNYPESVNYEKLVEKLNLIILTEAIPIYAFLMAPLTKETYMDGLRSNRIPTANLIHLKIFETSWVNDSDTRECLQMALDGRRLKTCLLLIKQNDPRWREIANRNIPRSVFGSIEVDTVDQVPDFGFLACFETMPNFDTIKAKQINCLVIYPSAESFTLIFNNYRIRVVATVYACAHGGSEGTLPYICFGPRIEAVEPGTQIQTSTSVKGAFMFSMKTLCPSHVGKIYTVNGFF</sequence>
<dbReference type="AlphaFoldDB" id="A0A2G5SBG5"/>
<feature type="compositionally biased region" description="Polar residues" evidence="1">
    <location>
        <begin position="32"/>
        <end position="43"/>
    </location>
</feature>
<comment type="caution">
    <text evidence="2">The sequence shown here is derived from an EMBL/GenBank/DDBJ whole genome shotgun (WGS) entry which is preliminary data.</text>
</comment>
<proteinExistence type="predicted"/>